<dbReference type="Proteomes" id="UP000330807">
    <property type="component" value="Unassembled WGS sequence"/>
</dbReference>
<proteinExistence type="predicted"/>
<keyword evidence="1" id="KW-1133">Transmembrane helix</keyword>
<accession>A0A5K1IXP0</accession>
<name>A0A5K1IXP0_9ACTN</name>
<dbReference type="AlphaFoldDB" id="A0A5K1IXP0"/>
<protein>
    <submittedName>
        <fullName evidence="2">Uncharacterized protein</fullName>
    </submittedName>
</protein>
<reference evidence="2 3" key="1">
    <citation type="submission" date="2019-10" db="EMBL/GenBank/DDBJ databases">
        <authorList>
            <person name="Wolf R A."/>
        </authorList>
    </citation>
    <scope>NUCLEOTIDE SEQUENCE [LARGE SCALE GENOMIC DNA]</scope>
    <source>
        <strain evidence="2">Collinsella_aerofaciens_AK_138A</strain>
    </source>
</reference>
<keyword evidence="1" id="KW-0472">Membrane</keyword>
<evidence type="ECO:0000313" key="2">
    <source>
        <dbReference type="EMBL" id="VWL93571.1"/>
    </source>
</evidence>
<evidence type="ECO:0000256" key="1">
    <source>
        <dbReference type="SAM" id="Phobius"/>
    </source>
</evidence>
<feature type="transmembrane region" description="Helical" evidence="1">
    <location>
        <begin position="6"/>
        <end position="27"/>
    </location>
</feature>
<sequence>MNPIPARSDIMIALVWILIGVVIWRICKWFKNKK</sequence>
<organism evidence="2 3">
    <name type="scientific">Collinsella aerofaciens</name>
    <dbReference type="NCBI Taxonomy" id="74426"/>
    <lineage>
        <taxon>Bacteria</taxon>
        <taxon>Bacillati</taxon>
        <taxon>Actinomycetota</taxon>
        <taxon>Coriobacteriia</taxon>
        <taxon>Coriobacteriales</taxon>
        <taxon>Coriobacteriaceae</taxon>
        <taxon>Collinsella</taxon>
    </lineage>
</organism>
<dbReference type="EMBL" id="CABWIH010000032">
    <property type="protein sequence ID" value="VWL93571.1"/>
    <property type="molecule type" value="Genomic_DNA"/>
</dbReference>
<evidence type="ECO:0000313" key="3">
    <source>
        <dbReference type="Proteomes" id="UP000330807"/>
    </source>
</evidence>
<keyword evidence="1" id="KW-0812">Transmembrane</keyword>
<gene>
    <name evidence="2" type="ORF">LMKDKBCB_01556</name>
</gene>